<keyword evidence="8" id="KW-1185">Reference proteome</keyword>
<organism evidence="7 8">
    <name type="scientific">[Roseibacterium] beibuensis</name>
    <dbReference type="NCBI Taxonomy" id="1193142"/>
    <lineage>
        <taxon>Bacteria</taxon>
        <taxon>Pseudomonadati</taxon>
        <taxon>Pseudomonadota</taxon>
        <taxon>Alphaproteobacteria</taxon>
        <taxon>Rhodobacterales</taxon>
        <taxon>Roseobacteraceae</taxon>
        <taxon>Roseicyclus</taxon>
    </lineage>
</organism>
<comment type="caution">
    <text evidence="7">The sequence shown here is derived from an EMBL/GenBank/DDBJ whole genome shotgun (WGS) entry which is preliminary data.</text>
</comment>
<evidence type="ECO:0000313" key="8">
    <source>
        <dbReference type="Proteomes" id="UP001499910"/>
    </source>
</evidence>
<feature type="domain" description="FlgD/Vpr Ig-like" evidence="6">
    <location>
        <begin position="106"/>
        <end position="171"/>
    </location>
</feature>
<sequence>MEIYPTTATQSASGLTASATDSTVLSADFQTFLQLLTTQMRNQDPLNPMESTEYATQLATFSGVEQQVLTNDLLAELQIGLGTLGMGELGGWIGMEARAEMPVYFEGQSVTLQAAPNQLADRTELIVRDQSGEVVQRLPIPLSDQPFEWTGEGLDGSTLPEGIYSFSVESWLGEDLLDERNVMVRAEIEEAQLVDGAVWLTVEGGLSIPAESVLGLRAPDA</sequence>
<keyword evidence="7" id="KW-0966">Cell projection</keyword>
<comment type="similarity">
    <text evidence="1 5">Belongs to the FlgD family.</text>
</comment>
<protein>
    <recommendedName>
        <fullName evidence="2 5">Basal-body rod modification protein FlgD</fullName>
    </recommendedName>
</protein>
<dbReference type="Pfam" id="PF03963">
    <property type="entry name" value="FlgD"/>
    <property type="match status" value="1"/>
</dbReference>
<keyword evidence="3 5" id="KW-1005">Bacterial flagellum biogenesis</keyword>
<comment type="function">
    <text evidence="4 5">Required for flagellar hook formation. May act as a scaffolding protein.</text>
</comment>
<evidence type="ECO:0000256" key="2">
    <source>
        <dbReference type="ARBA" id="ARBA00016013"/>
    </source>
</evidence>
<dbReference type="RefSeq" id="WP_259553873.1">
    <property type="nucleotide sequence ID" value="NZ_JANXIR010000011.1"/>
</dbReference>
<evidence type="ECO:0000256" key="4">
    <source>
        <dbReference type="ARBA" id="ARBA00024746"/>
    </source>
</evidence>
<evidence type="ECO:0000256" key="3">
    <source>
        <dbReference type="ARBA" id="ARBA00022795"/>
    </source>
</evidence>
<dbReference type="Proteomes" id="UP001499910">
    <property type="component" value="Unassembled WGS sequence"/>
</dbReference>
<keyword evidence="7" id="KW-0282">Flagellum</keyword>
<evidence type="ECO:0000259" key="6">
    <source>
        <dbReference type="Pfam" id="PF13860"/>
    </source>
</evidence>
<evidence type="ECO:0000313" key="7">
    <source>
        <dbReference type="EMBL" id="GAA5074971.1"/>
    </source>
</evidence>
<gene>
    <name evidence="7" type="ORF">GCM10023209_22580</name>
</gene>
<keyword evidence="7" id="KW-0969">Cilium</keyword>
<dbReference type="NCBIfam" id="NF009453">
    <property type="entry name" value="PRK12813.1"/>
    <property type="match status" value="1"/>
</dbReference>
<dbReference type="InterPro" id="IPR005648">
    <property type="entry name" value="FlgD"/>
</dbReference>
<evidence type="ECO:0000256" key="5">
    <source>
        <dbReference type="RuleBase" id="RU362076"/>
    </source>
</evidence>
<dbReference type="EMBL" id="BAABHW010000002">
    <property type="protein sequence ID" value="GAA5074971.1"/>
    <property type="molecule type" value="Genomic_DNA"/>
</dbReference>
<dbReference type="InterPro" id="IPR025965">
    <property type="entry name" value="FlgD/Vpr_Ig-like"/>
</dbReference>
<proteinExistence type="inferred from homology"/>
<evidence type="ECO:0000256" key="1">
    <source>
        <dbReference type="ARBA" id="ARBA00010577"/>
    </source>
</evidence>
<dbReference type="Pfam" id="PF13860">
    <property type="entry name" value="FlgD_ig"/>
    <property type="match status" value="1"/>
</dbReference>
<name>A0ABP9LB97_9RHOB</name>
<reference evidence="8" key="1">
    <citation type="journal article" date="2019" name="Int. J. Syst. Evol. Microbiol.">
        <title>The Global Catalogue of Microorganisms (GCM) 10K type strain sequencing project: providing services to taxonomists for standard genome sequencing and annotation.</title>
        <authorList>
            <consortium name="The Broad Institute Genomics Platform"/>
            <consortium name="The Broad Institute Genome Sequencing Center for Infectious Disease"/>
            <person name="Wu L."/>
            <person name="Ma J."/>
        </authorList>
    </citation>
    <scope>NUCLEOTIDE SEQUENCE [LARGE SCALE GENOMIC DNA]</scope>
    <source>
        <strain evidence="8">JCM 18015</strain>
    </source>
</reference>
<accession>A0ABP9LB97</accession>